<feature type="non-terminal residue" evidence="2">
    <location>
        <position position="1"/>
    </location>
</feature>
<gene>
    <name evidence="2" type="ORF">NDU88_009125</name>
</gene>
<feature type="region of interest" description="Disordered" evidence="1">
    <location>
        <begin position="1"/>
        <end position="28"/>
    </location>
</feature>
<name>A0AAV7QQM3_PLEWA</name>
<sequence length="67" mass="7171">GKKRTLEVDQGAGGATTSTAAGGNAADRSTGHMHRFPTVYLWQTGYPDFMPRVCDIVFVLLFIIGIG</sequence>
<comment type="caution">
    <text evidence="2">The sequence shown here is derived from an EMBL/GenBank/DDBJ whole genome shotgun (WGS) entry which is preliminary data.</text>
</comment>
<feature type="compositionally biased region" description="Low complexity" evidence="1">
    <location>
        <begin position="15"/>
        <end position="26"/>
    </location>
</feature>
<keyword evidence="3" id="KW-1185">Reference proteome</keyword>
<organism evidence="2 3">
    <name type="scientific">Pleurodeles waltl</name>
    <name type="common">Iberian ribbed newt</name>
    <dbReference type="NCBI Taxonomy" id="8319"/>
    <lineage>
        <taxon>Eukaryota</taxon>
        <taxon>Metazoa</taxon>
        <taxon>Chordata</taxon>
        <taxon>Craniata</taxon>
        <taxon>Vertebrata</taxon>
        <taxon>Euteleostomi</taxon>
        <taxon>Amphibia</taxon>
        <taxon>Batrachia</taxon>
        <taxon>Caudata</taxon>
        <taxon>Salamandroidea</taxon>
        <taxon>Salamandridae</taxon>
        <taxon>Pleurodelinae</taxon>
        <taxon>Pleurodeles</taxon>
    </lineage>
</organism>
<dbReference type="Proteomes" id="UP001066276">
    <property type="component" value="Chromosome 6"/>
</dbReference>
<feature type="non-terminal residue" evidence="2">
    <location>
        <position position="67"/>
    </location>
</feature>
<reference evidence="2" key="1">
    <citation type="journal article" date="2022" name="bioRxiv">
        <title>Sequencing and chromosome-scale assembly of the giantPleurodeles waltlgenome.</title>
        <authorList>
            <person name="Brown T."/>
            <person name="Elewa A."/>
            <person name="Iarovenko S."/>
            <person name="Subramanian E."/>
            <person name="Araus A.J."/>
            <person name="Petzold A."/>
            <person name="Susuki M."/>
            <person name="Suzuki K.-i.T."/>
            <person name="Hayashi T."/>
            <person name="Toyoda A."/>
            <person name="Oliveira C."/>
            <person name="Osipova E."/>
            <person name="Leigh N.D."/>
            <person name="Simon A."/>
            <person name="Yun M.H."/>
        </authorList>
    </citation>
    <scope>NUCLEOTIDE SEQUENCE</scope>
    <source>
        <strain evidence="2">20211129_DDA</strain>
        <tissue evidence="2">Liver</tissue>
    </source>
</reference>
<dbReference type="AlphaFoldDB" id="A0AAV7QQM3"/>
<evidence type="ECO:0000313" key="3">
    <source>
        <dbReference type="Proteomes" id="UP001066276"/>
    </source>
</evidence>
<proteinExistence type="predicted"/>
<protein>
    <submittedName>
        <fullName evidence="2">Uncharacterized protein</fullName>
    </submittedName>
</protein>
<accession>A0AAV7QQM3</accession>
<dbReference type="EMBL" id="JANPWB010000010">
    <property type="protein sequence ID" value="KAJ1142812.1"/>
    <property type="molecule type" value="Genomic_DNA"/>
</dbReference>
<evidence type="ECO:0000313" key="2">
    <source>
        <dbReference type="EMBL" id="KAJ1142812.1"/>
    </source>
</evidence>
<evidence type="ECO:0000256" key="1">
    <source>
        <dbReference type="SAM" id="MobiDB-lite"/>
    </source>
</evidence>